<proteinExistence type="predicted"/>
<dbReference type="EMBL" id="DVMW01000008">
    <property type="protein sequence ID" value="HIU35159.1"/>
    <property type="molecule type" value="Genomic_DNA"/>
</dbReference>
<dbReference type="PROSITE" id="PS00198">
    <property type="entry name" value="4FE4S_FER_1"/>
    <property type="match status" value="1"/>
</dbReference>
<dbReference type="GO" id="GO:0051539">
    <property type="term" value="F:4 iron, 4 sulfur cluster binding"/>
    <property type="evidence" value="ECO:0007669"/>
    <property type="project" value="UniProtKB-KW"/>
</dbReference>
<dbReference type="SMART" id="SM00091">
    <property type="entry name" value="PAS"/>
    <property type="match status" value="1"/>
</dbReference>
<accession>A0A9D1IFY7</accession>
<dbReference type="Gene3D" id="1.10.15.40">
    <property type="entry name" value="Electron transport complex subunit B, putative Fe-S cluster"/>
    <property type="match status" value="1"/>
</dbReference>
<dbReference type="Gene3D" id="3.30.450.20">
    <property type="entry name" value="PAS domain"/>
    <property type="match status" value="1"/>
</dbReference>
<sequence>MSNYIHLKKSNCKNCYKCIRNCPVKSISFSGSQAQIIEDECVLCGMCFVACPQNAKEIRNDVPSAKALLAGDAPVYVSLAPSFAANYEGVGIAGMRKALMQLGFAGAEETAVGATMVKNEYDRMADAGEQDVIIATCCHTVNLLIQKHFTEALPFLAKVQSPMQAHCAELKREHPGAKTVFVGPCISKKAEGEAYPGIVDCVLTFEELDAWFEEAGVVPESLPEDGEPQGKTRFFPTAGGILKSMRCDNPQYSYLAVDGMSACINAIEDVINGNIHNCFIEMSACPGSCIGGPTMRHSHRAPVQGYLAVEKYAKQAGGADFPVEQPDSAALQKELPFLKKEKPRAGSRAIEEILRKMGKIRPEDELNCGSCGYNTCREKAQAVLDGKAELSMCLPYLKEKAETFSDTIIQNTPNGILILNEDMEIQQINAAARDILNIRSQNDVLGEPVVRILEPFDFIEVLSGGIGIHDKRVYLAEYDKYVEETIIYDRQYHILMCIMRDITAEEKEKARKEEMSRQTIEVTDKVIEKQMRIVQEIASLLGETTAETKIALTHLKESLKDE</sequence>
<evidence type="ECO:0000256" key="2">
    <source>
        <dbReference type="ARBA" id="ARBA00022723"/>
    </source>
</evidence>
<dbReference type="PROSITE" id="PS51656">
    <property type="entry name" value="4FE4S"/>
    <property type="match status" value="1"/>
</dbReference>
<name>A0A9D1IFY7_9FIRM</name>
<evidence type="ECO:0000313" key="8">
    <source>
        <dbReference type="Proteomes" id="UP000824071"/>
    </source>
</evidence>
<dbReference type="GO" id="GO:0006355">
    <property type="term" value="P:regulation of DNA-templated transcription"/>
    <property type="evidence" value="ECO:0007669"/>
    <property type="project" value="InterPro"/>
</dbReference>
<dbReference type="SUPFAM" id="SSF55785">
    <property type="entry name" value="PYP-like sensor domain (PAS domain)"/>
    <property type="match status" value="1"/>
</dbReference>
<gene>
    <name evidence="7" type="ORF">IAC53_00940</name>
</gene>
<protein>
    <submittedName>
        <fullName evidence="7">4Fe-4S binding protein</fullName>
    </submittedName>
</protein>
<evidence type="ECO:0000313" key="7">
    <source>
        <dbReference type="EMBL" id="HIU35159.1"/>
    </source>
</evidence>
<dbReference type="InterPro" id="IPR035965">
    <property type="entry name" value="PAS-like_dom_sf"/>
</dbReference>
<dbReference type="Proteomes" id="UP000824071">
    <property type="component" value="Unassembled WGS sequence"/>
</dbReference>
<reference evidence="7" key="1">
    <citation type="submission" date="2020-10" db="EMBL/GenBank/DDBJ databases">
        <authorList>
            <person name="Gilroy R."/>
        </authorList>
    </citation>
    <scope>NUCLEOTIDE SEQUENCE</scope>
    <source>
        <strain evidence="7">ChiGjej1B1-19959</strain>
    </source>
</reference>
<evidence type="ECO:0000259" key="5">
    <source>
        <dbReference type="PROSITE" id="PS51379"/>
    </source>
</evidence>
<dbReference type="InterPro" id="IPR000014">
    <property type="entry name" value="PAS"/>
</dbReference>
<dbReference type="AlphaFoldDB" id="A0A9D1IFY7"/>
<dbReference type="InterPro" id="IPR017900">
    <property type="entry name" value="4Fe4S_Fe_S_CS"/>
</dbReference>
<organism evidence="7 8">
    <name type="scientific">Candidatus Fimenecus excrementigallinarum</name>
    <dbReference type="NCBI Taxonomy" id="2840816"/>
    <lineage>
        <taxon>Bacteria</taxon>
        <taxon>Bacillati</taxon>
        <taxon>Bacillota</taxon>
        <taxon>Clostridia</taxon>
        <taxon>Candidatus Fimenecus</taxon>
    </lineage>
</organism>
<dbReference type="InterPro" id="IPR007202">
    <property type="entry name" value="4Fe-4S_dom"/>
</dbReference>
<dbReference type="SUPFAM" id="SSF53920">
    <property type="entry name" value="Fe-only hydrogenase"/>
    <property type="match status" value="1"/>
</dbReference>
<dbReference type="InterPro" id="IPR050340">
    <property type="entry name" value="Cytosolic_Fe-S_CAF"/>
</dbReference>
<dbReference type="CDD" id="cd00130">
    <property type="entry name" value="PAS"/>
    <property type="match status" value="1"/>
</dbReference>
<dbReference type="Pfam" id="PF12838">
    <property type="entry name" value="Fer4_7"/>
    <property type="match status" value="1"/>
</dbReference>
<dbReference type="InterPro" id="IPR009016">
    <property type="entry name" value="Fe_hydrogenase"/>
</dbReference>
<dbReference type="Pfam" id="PF02906">
    <property type="entry name" value="Fe_hyd_lg_C"/>
    <property type="match status" value="1"/>
</dbReference>
<dbReference type="Gene3D" id="3.40.950.10">
    <property type="entry name" value="Fe-only Hydrogenase (Larger Subunit), Chain L, domain 3"/>
    <property type="match status" value="1"/>
</dbReference>
<comment type="caution">
    <text evidence="7">The sequence shown here is derived from an EMBL/GenBank/DDBJ whole genome shotgun (WGS) entry which is preliminary data.</text>
</comment>
<keyword evidence="2" id="KW-0479">Metal-binding</keyword>
<evidence type="ECO:0000256" key="3">
    <source>
        <dbReference type="ARBA" id="ARBA00023004"/>
    </source>
</evidence>
<reference evidence="7" key="2">
    <citation type="journal article" date="2021" name="PeerJ">
        <title>Extensive microbial diversity within the chicken gut microbiome revealed by metagenomics and culture.</title>
        <authorList>
            <person name="Gilroy R."/>
            <person name="Ravi A."/>
            <person name="Getino M."/>
            <person name="Pursley I."/>
            <person name="Horton D.L."/>
            <person name="Alikhan N.F."/>
            <person name="Baker D."/>
            <person name="Gharbi K."/>
            <person name="Hall N."/>
            <person name="Watson M."/>
            <person name="Adriaenssens E.M."/>
            <person name="Foster-Nyarko E."/>
            <person name="Jarju S."/>
            <person name="Secka A."/>
            <person name="Antonio M."/>
            <person name="Oren A."/>
            <person name="Chaudhuri R.R."/>
            <person name="La Ragione R."/>
            <person name="Hildebrand F."/>
            <person name="Pallen M.J."/>
        </authorList>
    </citation>
    <scope>NUCLEOTIDE SEQUENCE</scope>
    <source>
        <strain evidence="7">ChiGjej1B1-19959</strain>
    </source>
</reference>
<keyword evidence="4" id="KW-0411">Iron-sulfur</keyword>
<dbReference type="PANTHER" id="PTHR11615">
    <property type="entry name" value="NITRATE, FORMATE, IRON DEHYDROGENASE"/>
    <property type="match status" value="1"/>
</dbReference>
<dbReference type="InterPro" id="IPR017896">
    <property type="entry name" value="4Fe4S_Fe-S-bd"/>
</dbReference>
<evidence type="ECO:0000259" key="6">
    <source>
        <dbReference type="PROSITE" id="PS51656"/>
    </source>
</evidence>
<dbReference type="PROSITE" id="PS51379">
    <property type="entry name" value="4FE4S_FER_2"/>
    <property type="match status" value="2"/>
</dbReference>
<keyword evidence="3" id="KW-0408">Iron</keyword>
<dbReference type="SUPFAM" id="SSF54862">
    <property type="entry name" value="4Fe-4S ferredoxins"/>
    <property type="match status" value="1"/>
</dbReference>
<evidence type="ECO:0000256" key="1">
    <source>
        <dbReference type="ARBA" id="ARBA00022485"/>
    </source>
</evidence>
<dbReference type="Gene3D" id="3.30.70.20">
    <property type="match status" value="1"/>
</dbReference>
<feature type="domain" description="4Fe-4S ferredoxin-type" evidence="5">
    <location>
        <begin position="32"/>
        <end position="61"/>
    </location>
</feature>
<dbReference type="Pfam" id="PF04060">
    <property type="entry name" value="FeS"/>
    <property type="match status" value="1"/>
</dbReference>
<dbReference type="GO" id="GO:0046872">
    <property type="term" value="F:metal ion binding"/>
    <property type="evidence" value="ECO:0007669"/>
    <property type="project" value="UniProtKB-KW"/>
</dbReference>
<dbReference type="Pfam" id="PF00989">
    <property type="entry name" value="PAS"/>
    <property type="match status" value="1"/>
</dbReference>
<dbReference type="InterPro" id="IPR013767">
    <property type="entry name" value="PAS_fold"/>
</dbReference>
<keyword evidence="1" id="KW-0004">4Fe-4S</keyword>
<feature type="domain" description="4Fe-4S ferredoxin-type" evidence="5">
    <location>
        <begin position="3"/>
        <end position="31"/>
    </location>
</feature>
<dbReference type="InterPro" id="IPR004108">
    <property type="entry name" value="Fe_hydrogenase_lsu_C"/>
</dbReference>
<evidence type="ECO:0000256" key="4">
    <source>
        <dbReference type="ARBA" id="ARBA00023014"/>
    </source>
</evidence>
<feature type="domain" description="4Fe-4S" evidence="6">
    <location>
        <begin position="349"/>
        <end position="410"/>
    </location>
</feature>